<feature type="domain" description="Type II secretion system protein GspF" evidence="8">
    <location>
        <begin position="17"/>
        <end position="136"/>
    </location>
</feature>
<evidence type="ECO:0000256" key="5">
    <source>
        <dbReference type="ARBA" id="ARBA00022989"/>
    </source>
</evidence>
<dbReference type="InterPro" id="IPR018076">
    <property type="entry name" value="T2SS_GspF_dom"/>
</dbReference>
<dbReference type="InterPro" id="IPR047692">
    <property type="entry name" value="T4P_ComGB"/>
</dbReference>
<organism evidence="9 10">
    <name type="scientific">Pallidibacillus thermolactis</name>
    <dbReference type="NCBI Taxonomy" id="251051"/>
    <lineage>
        <taxon>Bacteria</taxon>
        <taxon>Bacillati</taxon>
        <taxon>Bacillota</taxon>
        <taxon>Bacilli</taxon>
        <taxon>Bacillales</taxon>
        <taxon>Bacillaceae</taxon>
        <taxon>Pallidibacillus</taxon>
    </lineage>
</organism>
<evidence type="ECO:0000256" key="3">
    <source>
        <dbReference type="ARBA" id="ARBA00022475"/>
    </source>
</evidence>
<sequence length="345" mass="41100">MIVRKNRWKIEEQIVVLKRLGMLLDRGYSLNEGFEFVQIALTKHKQMDIEITIRKLQNGMPFYKVLEELKFHPWAISFAFFAEKNGNLATSLQTVSRLLLKRKQEQSKLKKLLTYPIFLLLSTFIMFIFILNELLPQFIFMYDSFSLTPNLFILFFLQIQQHPYIMLSLTIVLFLILLFILKQYKKRKTDIEIQVTVARLPILGRFLRLWHTYYLSYHISQLLKNGISLMECFQFIEKDPKKPYLKLILRQTQQMLLEGYQLDQAINRVPIWEKELGQVIFHGQLTGNLDIELEVYSHSCLERFFEGIEKIIKIAQPTIFGFIAIWIIFMYMSIMLPSFEIMNNL</sequence>
<feature type="transmembrane region" description="Helical" evidence="7">
    <location>
        <begin position="151"/>
        <end position="181"/>
    </location>
</feature>
<keyword evidence="5 7" id="KW-1133">Transmembrane helix</keyword>
<evidence type="ECO:0000256" key="1">
    <source>
        <dbReference type="ARBA" id="ARBA00004651"/>
    </source>
</evidence>
<gene>
    <name evidence="9" type="primary">comGB</name>
    <name evidence="9" type="ORF">OEV82_11925</name>
</gene>
<dbReference type="PANTHER" id="PTHR30012:SF0">
    <property type="entry name" value="TYPE II SECRETION SYSTEM PROTEIN F-RELATED"/>
    <property type="match status" value="1"/>
</dbReference>
<evidence type="ECO:0000259" key="8">
    <source>
        <dbReference type="Pfam" id="PF00482"/>
    </source>
</evidence>
<feature type="transmembrane region" description="Helical" evidence="7">
    <location>
        <begin position="319"/>
        <end position="339"/>
    </location>
</feature>
<dbReference type="PANTHER" id="PTHR30012">
    <property type="entry name" value="GENERAL SECRETION PATHWAY PROTEIN"/>
    <property type="match status" value="1"/>
</dbReference>
<comment type="subcellular location">
    <subcellularLocation>
        <location evidence="1">Cell membrane</location>
        <topology evidence="1">Multi-pass membrane protein</topology>
    </subcellularLocation>
</comment>
<dbReference type="Proteomes" id="UP001208656">
    <property type="component" value="Unassembled WGS sequence"/>
</dbReference>
<dbReference type="EMBL" id="JAOUSE010000040">
    <property type="protein sequence ID" value="MCU9595146.1"/>
    <property type="molecule type" value="Genomic_DNA"/>
</dbReference>
<name>A0ABT2WHG9_9BACI</name>
<comment type="caution">
    <text evidence="9">The sequence shown here is derived from an EMBL/GenBank/DDBJ whole genome shotgun (WGS) entry which is preliminary data.</text>
</comment>
<protein>
    <submittedName>
        <fullName evidence="9">Competence type IV pilus assembly protein ComGB</fullName>
    </submittedName>
</protein>
<feature type="domain" description="Type II secretion system protein GspF" evidence="8">
    <location>
        <begin position="218"/>
        <end position="337"/>
    </location>
</feature>
<reference evidence="9 10" key="1">
    <citation type="submission" date="2022-10" db="EMBL/GenBank/DDBJ databases">
        <title>Description of Fervidibacillus gen. nov. in the family Fervidibacillaceae fam. nov. with two species, Fervidibacillus albus sp. nov., and Fervidibacillus halotolerans sp. nov., isolated from tidal flat sediments.</title>
        <authorList>
            <person name="Kwon K.K."/>
            <person name="Yang S.-H."/>
        </authorList>
    </citation>
    <scope>NUCLEOTIDE SEQUENCE [LARGE SCALE GENOMIC DNA]</scope>
    <source>
        <strain evidence="9 10">DSM 23332</strain>
    </source>
</reference>
<proteinExistence type="inferred from homology"/>
<keyword evidence="3" id="KW-1003">Cell membrane</keyword>
<keyword evidence="10" id="KW-1185">Reference proteome</keyword>
<evidence type="ECO:0000313" key="10">
    <source>
        <dbReference type="Proteomes" id="UP001208656"/>
    </source>
</evidence>
<evidence type="ECO:0000256" key="4">
    <source>
        <dbReference type="ARBA" id="ARBA00022692"/>
    </source>
</evidence>
<feature type="transmembrane region" description="Helical" evidence="7">
    <location>
        <begin position="112"/>
        <end position="131"/>
    </location>
</feature>
<dbReference type="NCBIfam" id="NF041012">
    <property type="entry name" value="T4P_ComGB"/>
    <property type="match status" value="1"/>
</dbReference>
<keyword evidence="4 7" id="KW-0812">Transmembrane</keyword>
<dbReference type="InterPro" id="IPR042094">
    <property type="entry name" value="T2SS_GspF_sf"/>
</dbReference>
<dbReference type="InterPro" id="IPR003004">
    <property type="entry name" value="GspF/PilC"/>
</dbReference>
<dbReference type="Pfam" id="PF00482">
    <property type="entry name" value="T2SSF"/>
    <property type="match status" value="2"/>
</dbReference>
<evidence type="ECO:0000313" key="9">
    <source>
        <dbReference type="EMBL" id="MCU9595146.1"/>
    </source>
</evidence>
<evidence type="ECO:0000256" key="2">
    <source>
        <dbReference type="ARBA" id="ARBA00005745"/>
    </source>
</evidence>
<evidence type="ECO:0000256" key="7">
    <source>
        <dbReference type="SAM" id="Phobius"/>
    </source>
</evidence>
<accession>A0ABT2WHG9</accession>
<keyword evidence="6 7" id="KW-0472">Membrane</keyword>
<comment type="similarity">
    <text evidence="2">Belongs to the GSP F family.</text>
</comment>
<dbReference type="RefSeq" id="WP_263062009.1">
    <property type="nucleotide sequence ID" value="NZ_JAOUSE010000040.1"/>
</dbReference>
<dbReference type="Gene3D" id="1.20.81.30">
    <property type="entry name" value="Type II secretion system (T2SS), domain F"/>
    <property type="match status" value="2"/>
</dbReference>
<evidence type="ECO:0000256" key="6">
    <source>
        <dbReference type="ARBA" id="ARBA00023136"/>
    </source>
</evidence>